<sequence>MPPKVHIVRHAEGFHNCSKGGEGIHDPFLTEKGQEQCRELCSQFSEHDKIDLLMASPMKRTIQTCQTSFAPVVARGHKILLMPLAQESSNEPMDTGSSEEQLKDTFGDLIDTSRLELFPYWHSNKGQFDTDGVSQIERALHLRNVLKGRPEKNIVLVTHGSFAHFVAGNVNAEGKQMTRMWSNAKCRTYKFADDDVHGDARLVELQESIDRRPDLEKEGDAFVWSLDSVKRGSAGNIHATAGVVEAVKS</sequence>
<evidence type="ECO:0008006" key="3">
    <source>
        <dbReference type="Google" id="ProtNLM"/>
    </source>
</evidence>
<dbReference type="OrthoDB" id="496981at2759"/>
<reference evidence="1" key="1">
    <citation type="submission" date="2021-12" db="EMBL/GenBank/DDBJ databases">
        <authorList>
            <person name="Zaccaron A."/>
            <person name="Stergiopoulos I."/>
        </authorList>
    </citation>
    <scope>NUCLEOTIDE SEQUENCE</scope>
    <source>
        <strain evidence="1">Race5_Kim</strain>
    </source>
</reference>
<dbReference type="OMA" id="HFQNCEL"/>
<proteinExistence type="predicted"/>
<dbReference type="PANTHER" id="PTHR48100:SF54">
    <property type="entry name" value="PHOSPHATASE SPAC5H10.03-RELATED"/>
    <property type="match status" value="1"/>
</dbReference>
<evidence type="ECO:0000313" key="1">
    <source>
        <dbReference type="EMBL" id="UJO14954.1"/>
    </source>
</evidence>
<name>A0A9Q8P6F9_PASFU</name>
<protein>
    <recommendedName>
        <fullName evidence="3">Phosphoglycerate mutase-like protein</fullName>
    </recommendedName>
</protein>
<dbReference type="Gene3D" id="3.40.50.1240">
    <property type="entry name" value="Phosphoglycerate mutase-like"/>
    <property type="match status" value="1"/>
</dbReference>
<dbReference type="AlphaFoldDB" id="A0A9Q8P6F9"/>
<accession>A0A9Q8P6F9</accession>
<reference evidence="1" key="2">
    <citation type="journal article" date="2022" name="Microb. Genom.">
        <title>A chromosome-scale genome assembly of the tomato pathogen Cladosporium fulvum reveals a compartmentalized genome architecture and the presence of a dispensable chromosome.</title>
        <authorList>
            <person name="Zaccaron A.Z."/>
            <person name="Chen L.H."/>
            <person name="Samaras A."/>
            <person name="Stergiopoulos I."/>
        </authorList>
    </citation>
    <scope>NUCLEOTIDE SEQUENCE</scope>
    <source>
        <strain evidence="1">Race5_Kim</strain>
    </source>
</reference>
<dbReference type="CDD" id="cd07067">
    <property type="entry name" value="HP_PGM_like"/>
    <property type="match status" value="1"/>
</dbReference>
<dbReference type="GeneID" id="71988594"/>
<organism evidence="1 2">
    <name type="scientific">Passalora fulva</name>
    <name type="common">Tomato leaf mold</name>
    <name type="synonym">Cladosporium fulvum</name>
    <dbReference type="NCBI Taxonomy" id="5499"/>
    <lineage>
        <taxon>Eukaryota</taxon>
        <taxon>Fungi</taxon>
        <taxon>Dikarya</taxon>
        <taxon>Ascomycota</taxon>
        <taxon>Pezizomycotina</taxon>
        <taxon>Dothideomycetes</taxon>
        <taxon>Dothideomycetidae</taxon>
        <taxon>Mycosphaerellales</taxon>
        <taxon>Mycosphaerellaceae</taxon>
        <taxon>Fulvia</taxon>
    </lineage>
</organism>
<dbReference type="SUPFAM" id="SSF53254">
    <property type="entry name" value="Phosphoglycerate mutase-like"/>
    <property type="match status" value="1"/>
</dbReference>
<keyword evidence="2" id="KW-1185">Reference proteome</keyword>
<dbReference type="RefSeq" id="XP_047759320.1">
    <property type="nucleotide sequence ID" value="XM_047907864.1"/>
</dbReference>
<gene>
    <name evidence="1" type="ORF">CLAFUR5_08716</name>
</gene>
<dbReference type="Pfam" id="PF00300">
    <property type="entry name" value="His_Phos_1"/>
    <property type="match status" value="1"/>
</dbReference>
<dbReference type="InterPro" id="IPR050275">
    <property type="entry name" value="PGM_Phosphatase"/>
</dbReference>
<dbReference type="KEGG" id="ffu:CLAFUR5_08716"/>
<dbReference type="GO" id="GO:0005737">
    <property type="term" value="C:cytoplasm"/>
    <property type="evidence" value="ECO:0007669"/>
    <property type="project" value="TreeGrafter"/>
</dbReference>
<dbReference type="Proteomes" id="UP000756132">
    <property type="component" value="Chromosome 3"/>
</dbReference>
<evidence type="ECO:0000313" key="2">
    <source>
        <dbReference type="Proteomes" id="UP000756132"/>
    </source>
</evidence>
<dbReference type="SMART" id="SM00855">
    <property type="entry name" value="PGAM"/>
    <property type="match status" value="1"/>
</dbReference>
<dbReference type="InterPro" id="IPR013078">
    <property type="entry name" value="His_Pase_superF_clade-1"/>
</dbReference>
<dbReference type="PANTHER" id="PTHR48100">
    <property type="entry name" value="BROAD-SPECIFICITY PHOSPHATASE YOR283W-RELATED"/>
    <property type="match status" value="1"/>
</dbReference>
<dbReference type="EMBL" id="CP090165">
    <property type="protein sequence ID" value="UJO14954.1"/>
    <property type="molecule type" value="Genomic_DNA"/>
</dbReference>
<dbReference type="GO" id="GO:0016791">
    <property type="term" value="F:phosphatase activity"/>
    <property type="evidence" value="ECO:0007669"/>
    <property type="project" value="TreeGrafter"/>
</dbReference>
<dbReference type="InterPro" id="IPR029033">
    <property type="entry name" value="His_PPase_superfam"/>
</dbReference>